<evidence type="ECO:0000313" key="4">
    <source>
        <dbReference type="Proteomes" id="UP001500767"/>
    </source>
</evidence>
<dbReference type="Pfam" id="PF11241">
    <property type="entry name" value="DUF3043"/>
    <property type="match status" value="1"/>
</dbReference>
<gene>
    <name evidence="3" type="ORF">GCM10022197_17870</name>
</gene>
<dbReference type="Proteomes" id="UP001500767">
    <property type="component" value="Unassembled WGS sequence"/>
</dbReference>
<evidence type="ECO:0000256" key="2">
    <source>
        <dbReference type="SAM" id="Phobius"/>
    </source>
</evidence>
<feature type="region of interest" description="Disordered" evidence="1">
    <location>
        <begin position="1"/>
        <end position="51"/>
    </location>
</feature>
<sequence length="166" mass="18894">MRDPSGRKPGPTPSRKEAEAARRQRVTQTYSKKESRALASRQNRSERMRAMAARDNTPEKALMRDYVDARFSIGEILLPALVLILATSFLNTIFPRAAVIGTVVMYAYVLAVLADLFFMWRGYKKVLAQRLPGSSTKGLAFYGANRAIQIRRFRIPQPRIKRGEKY</sequence>
<keyword evidence="2" id="KW-1133">Transmembrane helix</keyword>
<evidence type="ECO:0000256" key="1">
    <source>
        <dbReference type="SAM" id="MobiDB-lite"/>
    </source>
</evidence>
<feature type="transmembrane region" description="Helical" evidence="2">
    <location>
        <begin position="73"/>
        <end position="94"/>
    </location>
</feature>
<accession>A0ABP6X872</accession>
<keyword evidence="2" id="KW-0472">Membrane</keyword>
<name>A0ABP6X872_9ACTN</name>
<evidence type="ECO:0000313" key="3">
    <source>
        <dbReference type="EMBL" id="GAA3562683.1"/>
    </source>
</evidence>
<proteinExistence type="predicted"/>
<keyword evidence="2" id="KW-0812">Transmembrane</keyword>
<protein>
    <submittedName>
        <fullName evidence="3">DUF3043 domain-containing protein</fullName>
    </submittedName>
</protein>
<reference evidence="4" key="1">
    <citation type="journal article" date="2019" name="Int. J. Syst. Evol. Microbiol.">
        <title>The Global Catalogue of Microorganisms (GCM) 10K type strain sequencing project: providing services to taxonomists for standard genome sequencing and annotation.</title>
        <authorList>
            <consortium name="The Broad Institute Genomics Platform"/>
            <consortium name="The Broad Institute Genome Sequencing Center for Infectious Disease"/>
            <person name="Wu L."/>
            <person name="Ma J."/>
        </authorList>
    </citation>
    <scope>NUCLEOTIDE SEQUENCE [LARGE SCALE GENOMIC DNA]</scope>
    <source>
        <strain evidence="4">JCM 16540</strain>
    </source>
</reference>
<comment type="caution">
    <text evidence="3">The sequence shown here is derived from an EMBL/GenBank/DDBJ whole genome shotgun (WGS) entry which is preliminary data.</text>
</comment>
<dbReference type="EMBL" id="BAAAYR010000001">
    <property type="protein sequence ID" value="GAA3562683.1"/>
    <property type="molecule type" value="Genomic_DNA"/>
</dbReference>
<feature type="transmembrane region" description="Helical" evidence="2">
    <location>
        <begin position="100"/>
        <end position="120"/>
    </location>
</feature>
<organism evidence="3 4">
    <name type="scientific">Microlunatus spumicola</name>
    <dbReference type="NCBI Taxonomy" id="81499"/>
    <lineage>
        <taxon>Bacteria</taxon>
        <taxon>Bacillati</taxon>
        <taxon>Actinomycetota</taxon>
        <taxon>Actinomycetes</taxon>
        <taxon>Propionibacteriales</taxon>
        <taxon>Propionibacteriaceae</taxon>
        <taxon>Microlunatus</taxon>
    </lineage>
</organism>
<keyword evidence="4" id="KW-1185">Reference proteome</keyword>
<dbReference type="InterPro" id="IPR021403">
    <property type="entry name" value="DUF3043"/>
</dbReference>